<dbReference type="Proteomes" id="UP000295075">
    <property type="component" value="Unassembled WGS sequence"/>
</dbReference>
<name>A0A4R4QDM9_9ACTN</name>
<accession>A0A4R4QDM9</accession>
<sequence>MTVRITASSFPTPDLVKTTNNPAQWDQLDRFAAVQAEAANTALEALDEQLATVSTVEDRTAAFEGLYQKLADWRYRLAVEGRVTRPSSNAETIRTPIGDGSMSYRLTPSVAGRESGSPAHRALTKMERVALGQFSGSADRVQHQVTLQDGRTINGNLLMRTESLGEQAADVFGASTQQMAAAAPAVAPDETITVTASLDDREILRRAAFEQLAGLETKRAETGDLDPADPQNRQAFADATYCLFQGPEFRRGTDATMRVFVAVAHARVFDAAPVVPQGVDLDAMVRDQQDFRDTMRDQLRVIPGGHPTSQERSTSAGERAARGSRDSSRSSTAIQR</sequence>
<dbReference type="OrthoDB" id="3666712at2"/>
<comment type="caution">
    <text evidence="2">The sequence shown here is derived from an EMBL/GenBank/DDBJ whole genome shotgun (WGS) entry which is preliminary data.</text>
</comment>
<gene>
    <name evidence="2" type="ORF">E1261_06865</name>
</gene>
<keyword evidence="3" id="KW-1185">Reference proteome</keyword>
<dbReference type="RefSeq" id="WP_132403604.1">
    <property type="nucleotide sequence ID" value="NZ_SMKA01000016.1"/>
</dbReference>
<feature type="region of interest" description="Disordered" evidence="1">
    <location>
        <begin position="300"/>
        <end position="336"/>
    </location>
</feature>
<evidence type="ECO:0000313" key="2">
    <source>
        <dbReference type="EMBL" id="TDC33202.1"/>
    </source>
</evidence>
<proteinExistence type="predicted"/>
<dbReference type="EMBL" id="SMKA01000016">
    <property type="protein sequence ID" value="TDC33202.1"/>
    <property type="molecule type" value="Genomic_DNA"/>
</dbReference>
<dbReference type="AlphaFoldDB" id="A0A4R4QDM9"/>
<organism evidence="2 3">
    <name type="scientific">Kribbella albertanoniae</name>
    <dbReference type="NCBI Taxonomy" id="1266829"/>
    <lineage>
        <taxon>Bacteria</taxon>
        <taxon>Bacillati</taxon>
        <taxon>Actinomycetota</taxon>
        <taxon>Actinomycetes</taxon>
        <taxon>Propionibacteriales</taxon>
        <taxon>Kribbellaceae</taxon>
        <taxon>Kribbella</taxon>
    </lineage>
</organism>
<evidence type="ECO:0000256" key="1">
    <source>
        <dbReference type="SAM" id="MobiDB-lite"/>
    </source>
</evidence>
<reference evidence="2 3" key="1">
    <citation type="submission" date="2019-03" db="EMBL/GenBank/DDBJ databases">
        <title>Draft genome sequences of novel Actinobacteria.</title>
        <authorList>
            <person name="Sahin N."/>
            <person name="Ay H."/>
            <person name="Saygin H."/>
        </authorList>
    </citation>
    <scope>NUCLEOTIDE SEQUENCE [LARGE SCALE GENOMIC DNA]</scope>
    <source>
        <strain evidence="2 3">JCM 30547</strain>
    </source>
</reference>
<protein>
    <submittedName>
        <fullName evidence="2">Uncharacterized protein</fullName>
    </submittedName>
</protein>
<feature type="compositionally biased region" description="Basic and acidic residues" evidence="1">
    <location>
        <begin position="319"/>
        <end position="328"/>
    </location>
</feature>
<evidence type="ECO:0000313" key="3">
    <source>
        <dbReference type="Proteomes" id="UP000295075"/>
    </source>
</evidence>